<protein>
    <recommendedName>
        <fullName evidence="5">Coiled-coil domain-containing protein 40</fullName>
    </recommendedName>
</protein>
<feature type="coiled-coil region" evidence="1">
    <location>
        <begin position="255"/>
        <end position="338"/>
    </location>
</feature>
<evidence type="ECO:0000313" key="3">
    <source>
        <dbReference type="EMBL" id="QDZ19223.1"/>
    </source>
</evidence>
<gene>
    <name evidence="3" type="ORF">A3770_02p17410</name>
</gene>
<sequence length="877" mass="101866">MAPNAVDDDDVIEEGVDVPEMGMDPSHPLLARAQAALASQLVSAKERAELELREKEEALKVAKTQREQIGVDLYGQQQQLAKLQINLENVSEDLHVVTDARSNADAELKTTKARSEAIAKETKMREDAVGESQKEYDKLASTLKQIEAYSEETKNEISITRRATFVAEENITKKEKAKQEQDLLIDNLQETLKHENQRLKLYDAQLIAQKHETKVAQEALNEASLEMETIHFEKKQLVQRWKSSLLAISRRDEALQATEDALRKQREQQLAMESEIEGYKKSVRMEQIQNEQLTSVLKKLEGEAEFLKKQLAQSVERKDRLYEQHMRLSNSLEETEKTVQKAVLEGQKVRSEIQSVDKNIFRINQEIQDIELDMLNNISDQTTMEKSSQKTIQHTKKTVKLIKQEEIDIINLNNEIAKIKVDLLNTQAHNSRLEDTLKALDDELKEKARTIQRYEIEIRRKNDDVEKKTSEMDRLNRAYEKIVGNRTEENMGPLEATIANMTREINQKTAESKELQKRWMTLQTDLVSLQHENNDMKETIQRMKSEHTILMQKRKRLSNQHQQYNTDIKKLDTSIEHMHYDMTRLNSLIAEHTQLQSDLANENFNLESKILNQLNELEAETNQLLEKIQVKEEEKRQILSEMVEYERQILLWERKIHLEREMQATIDPNVGQDVVGAMKKEIHRMKLRHQELIRQQEKLISDMERAIHKREFIANKGRAGQQKGRASLTEAGLKKSSMELQRRIKDTNKKSKVFEKSSKQKALERDARSSELDYELTQLQSVEEAEGSLIQEIEEIRTQKELSLLNTVLNQKKLKWFEDAKQGKFKSLGDAEKIKSESEKSAEVNEKLLNLTKKLQEKFPDIAKELSKVESILLSTQ</sequence>
<dbReference type="AlphaFoldDB" id="A0A5B8MFG1"/>
<name>A0A5B8MFG1_9CHLO</name>
<dbReference type="STRING" id="1764295.A0A5B8MFG1"/>
<feature type="region of interest" description="Disordered" evidence="2">
    <location>
        <begin position="748"/>
        <end position="767"/>
    </location>
</feature>
<proteinExistence type="predicted"/>
<feature type="coiled-coil region" evidence="1">
    <location>
        <begin position="171"/>
        <end position="205"/>
    </location>
</feature>
<dbReference type="Pfam" id="PF08647">
    <property type="entry name" value="BRE1"/>
    <property type="match status" value="1"/>
</dbReference>
<dbReference type="Proteomes" id="UP000316726">
    <property type="component" value="Chromosome 2"/>
</dbReference>
<feature type="coiled-coil region" evidence="1">
    <location>
        <begin position="38"/>
        <end position="100"/>
    </location>
</feature>
<evidence type="ECO:0000256" key="1">
    <source>
        <dbReference type="SAM" id="Coils"/>
    </source>
</evidence>
<keyword evidence="4" id="KW-1185">Reference proteome</keyword>
<dbReference type="InterPro" id="IPR037386">
    <property type="entry name" value="CCDC40"/>
</dbReference>
<dbReference type="EMBL" id="CP031035">
    <property type="protein sequence ID" value="QDZ19223.1"/>
    <property type="molecule type" value="Genomic_DNA"/>
</dbReference>
<evidence type="ECO:0000256" key="2">
    <source>
        <dbReference type="SAM" id="MobiDB-lite"/>
    </source>
</evidence>
<reference evidence="3 4" key="1">
    <citation type="submission" date="2018-07" db="EMBL/GenBank/DDBJ databases">
        <title>The complete nuclear genome of the prasinophyte Chloropicon primus (CCMP1205).</title>
        <authorList>
            <person name="Pombert J.-F."/>
            <person name="Otis C."/>
            <person name="Turmel M."/>
            <person name="Lemieux C."/>
        </authorList>
    </citation>
    <scope>NUCLEOTIDE SEQUENCE [LARGE SCALE GENOMIC DNA]</scope>
    <source>
        <strain evidence="3 4">CCMP1205</strain>
    </source>
</reference>
<feature type="coiled-coil region" evidence="1">
    <location>
        <begin position="402"/>
        <end position="574"/>
    </location>
</feature>
<dbReference type="GO" id="GO:0035082">
    <property type="term" value="P:axoneme assembly"/>
    <property type="evidence" value="ECO:0007669"/>
    <property type="project" value="InterPro"/>
</dbReference>
<dbReference type="PANTHER" id="PTHR16275">
    <property type="entry name" value="COILED-COIL DOMAIN-CONTAINING PROTEIN 40"/>
    <property type="match status" value="1"/>
</dbReference>
<evidence type="ECO:0000313" key="4">
    <source>
        <dbReference type="Proteomes" id="UP000316726"/>
    </source>
</evidence>
<dbReference type="Gene3D" id="1.10.287.1490">
    <property type="match status" value="1"/>
</dbReference>
<dbReference type="PANTHER" id="PTHR16275:SF8">
    <property type="entry name" value="COILED-COIL DOMAIN-CONTAINING PROTEIN 40"/>
    <property type="match status" value="1"/>
</dbReference>
<feature type="coiled-coil region" evidence="1">
    <location>
        <begin position="607"/>
        <end position="648"/>
    </location>
</feature>
<dbReference type="OrthoDB" id="188741at2759"/>
<organism evidence="3 4">
    <name type="scientific">Chloropicon primus</name>
    <dbReference type="NCBI Taxonomy" id="1764295"/>
    <lineage>
        <taxon>Eukaryota</taxon>
        <taxon>Viridiplantae</taxon>
        <taxon>Chlorophyta</taxon>
        <taxon>Chloropicophyceae</taxon>
        <taxon>Chloropicales</taxon>
        <taxon>Chloropicaceae</taxon>
        <taxon>Chloropicon</taxon>
    </lineage>
</organism>
<keyword evidence="1" id="KW-0175">Coiled coil</keyword>
<dbReference type="GO" id="GO:0005737">
    <property type="term" value="C:cytoplasm"/>
    <property type="evidence" value="ECO:0007669"/>
    <property type="project" value="TreeGrafter"/>
</dbReference>
<evidence type="ECO:0008006" key="5">
    <source>
        <dbReference type="Google" id="ProtNLM"/>
    </source>
</evidence>
<accession>A0A5B8MFG1</accession>